<keyword evidence="7 14" id="KW-0418">Kinase</keyword>
<dbReference type="EC" id="2.7.13.3" evidence="3"/>
<dbReference type="RefSeq" id="WP_092651533.1">
    <property type="nucleotide sequence ID" value="NZ_LT629732.1"/>
</dbReference>
<dbReference type="PANTHER" id="PTHR45436:SF5">
    <property type="entry name" value="SENSOR HISTIDINE KINASE TRCS"/>
    <property type="match status" value="1"/>
</dbReference>
<dbReference type="OrthoDB" id="9786919at2"/>
<evidence type="ECO:0000256" key="8">
    <source>
        <dbReference type="ARBA" id="ARBA00022989"/>
    </source>
</evidence>
<comment type="catalytic activity">
    <reaction evidence="1">
        <text>ATP + protein L-histidine = ADP + protein N-phospho-L-histidine.</text>
        <dbReference type="EC" id="2.7.13.3"/>
    </reaction>
</comment>
<dbReference type="Pfam" id="PF02518">
    <property type="entry name" value="HATPase_c"/>
    <property type="match status" value="1"/>
</dbReference>
<keyword evidence="15" id="KW-1185">Reference proteome</keyword>
<dbReference type="PROSITE" id="PS50109">
    <property type="entry name" value="HIS_KIN"/>
    <property type="match status" value="1"/>
</dbReference>
<dbReference type="GO" id="GO:0005886">
    <property type="term" value="C:plasma membrane"/>
    <property type="evidence" value="ECO:0007669"/>
    <property type="project" value="UniProtKB-SubCell"/>
</dbReference>
<dbReference type="Proteomes" id="UP000198983">
    <property type="component" value="Chromosome I"/>
</dbReference>
<dbReference type="InterPro" id="IPR050428">
    <property type="entry name" value="TCS_sensor_his_kinase"/>
</dbReference>
<dbReference type="InterPro" id="IPR004358">
    <property type="entry name" value="Sig_transdc_His_kin-like_C"/>
</dbReference>
<dbReference type="AlphaFoldDB" id="A0A1H1NNA8"/>
<dbReference type="EMBL" id="LT629732">
    <property type="protein sequence ID" value="SDS00541.1"/>
    <property type="molecule type" value="Genomic_DNA"/>
</dbReference>
<evidence type="ECO:0000256" key="6">
    <source>
        <dbReference type="ARBA" id="ARBA00022692"/>
    </source>
</evidence>
<dbReference type="InterPro" id="IPR036890">
    <property type="entry name" value="HATPase_C_sf"/>
</dbReference>
<dbReference type="SUPFAM" id="SSF55874">
    <property type="entry name" value="ATPase domain of HSP90 chaperone/DNA topoisomerase II/histidine kinase"/>
    <property type="match status" value="1"/>
</dbReference>
<dbReference type="Pfam" id="PF00512">
    <property type="entry name" value="HisKA"/>
    <property type="match status" value="1"/>
</dbReference>
<dbReference type="InterPro" id="IPR003594">
    <property type="entry name" value="HATPase_dom"/>
</dbReference>
<protein>
    <recommendedName>
        <fullName evidence="3">histidine kinase</fullName>
        <ecNumber evidence="3">2.7.13.3</ecNumber>
    </recommendedName>
</protein>
<evidence type="ECO:0000256" key="9">
    <source>
        <dbReference type="ARBA" id="ARBA00023012"/>
    </source>
</evidence>
<keyword evidence="6 12" id="KW-0812">Transmembrane</keyword>
<feature type="domain" description="Histidine kinase" evidence="13">
    <location>
        <begin position="198"/>
        <end position="414"/>
    </location>
</feature>
<evidence type="ECO:0000313" key="15">
    <source>
        <dbReference type="Proteomes" id="UP000198983"/>
    </source>
</evidence>
<feature type="region of interest" description="Disordered" evidence="11">
    <location>
        <begin position="415"/>
        <end position="457"/>
    </location>
</feature>
<dbReference type="InterPro" id="IPR005467">
    <property type="entry name" value="His_kinase_dom"/>
</dbReference>
<evidence type="ECO:0000256" key="7">
    <source>
        <dbReference type="ARBA" id="ARBA00022777"/>
    </source>
</evidence>
<evidence type="ECO:0000259" key="13">
    <source>
        <dbReference type="PROSITE" id="PS50109"/>
    </source>
</evidence>
<evidence type="ECO:0000256" key="1">
    <source>
        <dbReference type="ARBA" id="ARBA00000085"/>
    </source>
</evidence>
<dbReference type="Gene3D" id="1.10.287.130">
    <property type="match status" value="1"/>
</dbReference>
<keyword evidence="5" id="KW-0808">Transferase</keyword>
<feature type="transmembrane region" description="Helical" evidence="12">
    <location>
        <begin position="155"/>
        <end position="179"/>
    </location>
</feature>
<keyword evidence="8 12" id="KW-1133">Transmembrane helix</keyword>
<dbReference type="PRINTS" id="PR00344">
    <property type="entry name" value="BCTRLSENSOR"/>
</dbReference>
<comment type="subcellular location">
    <subcellularLocation>
        <location evidence="2">Cell membrane</location>
    </subcellularLocation>
</comment>
<keyword evidence="10 12" id="KW-0472">Membrane</keyword>
<evidence type="ECO:0000256" key="12">
    <source>
        <dbReference type="SAM" id="Phobius"/>
    </source>
</evidence>
<evidence type="ECO:0000313" key="14">
    <source>
        <dbReference type="EMBL" id="SDS00541.1"/>
    </source>
</evidence>
<organism evidence="14 15">
    <name type="scientific">Actinopolymorpha singaporensis</name>
    <dbReference type="NCBI Taxonomy" id="117157"/>
    <lineage>
        <taxon>Bacteria</taxon>
        <taxon>Bacillati</taxon>
        <taxon>Actinomycetota</taxon>
        <taxon>Actinomycetes</taxon>
        <taxon>Propionibacteriales</taxon>
        <taxon>Actinopolymorphaceae</taxon>
        <taxon>Actinopolymorpha</taxon>
    </lineage>
</organism>
<feature type="transmembrane region" description="Helical" evidence="12">
    <location>
        <begin position="27"/>
        <end position="51"/>
    </location>
</feature>
<dbReference type="PANTHER" id="PTHR45436">
    <property type="entry name" value="SENSOR HISTIDINE KINASE YKOH"/>
    <property type="match status" value="1"/>
</dbReference>
<dbReference type="STRING" id="117157.SAMN04489717_1302"/>
<feature type="compositionally biased region" description="Polar residues" evidence="11">
    <location>
        <begin position="415"/>
        <end position="428"/>
    </location>
</feature>
<dbReference type="SUPFAM" id="SSF47384">
    <property type="entry name" value="Homodimeric domain of signal transducing histidine kinase"/>
    <property type="match status" value="1"/>
</dbReference>
<evidence type="ECO:0000256" key="3">
    <source>
        <dbReference type="ARBA" id="ARBA00012438"/>
    </source>
</evidence>
<dbReference type="InterPro" id="IPR003661">
    <property type="entry name" value="HisK_dim/P_dom"/>
</dbReference>
<dbReference type="SMART" id="SM00388">
    <property type="entry name" value="HisKA"/>
    <property type="match status" value="1"/>
</dbReference>
<evidence type="ECO:0000256" key="5">
    <source>
        <dbReference type="ARBA" id="ARBA00022679"/>
    </source>
</evidence>
<gene>
    <name evidence="14" type="ORF">SAMN04489717_1302</name>
</gene>
<reference evidence="14 15" key="1">
    <citation type="submission" date="2016-10" db="EMBL/GenBank/DDBJ databases">
        <authorList>
            <person name="de Groot N.N."/>
        </authorList>
    </citation>
    <scope>NUCLEOTIDE SEQUENCE [LARGE SCALE GENOMIC DNA]</scope>
    <source>
        <strain evidence="14 15">DSM 22024</strain>
    </source>
</reference>
<keyword evidence="4" id="KW-0597">Phosphoprotein</keyword>
<evidence type="ECO:0000256" key="4">
    <source>
        <dbReference type="ARBA" id="ARBA00022553"/>
    </source>
</evidence>
<dbReference type="SMART" id="SM00387">
    <property type="entry name" value="HATPase_c"/>
    <property type="match status" value="1"/>
</dbReference>
<dbReference type="GO" id="GO:0000155">
    <property type="term" value="F:phosphorelay sensor kinase activity"/>
    <property type="evidence" value="ECO:0007669"/>
    <property type="project" value="InterPro"/>
</dbReference>
<evidence type="ECO:0000256" key="11">
    <source>
        <dbReference type="SAM" id="MobiDB-lite"/>
    </source>
</evidence>
<accession>A0A1H1NNA8</accession>
<keyword evidence="9" id="KW-0902">Two-component regulatory system</keyword>
<dbReference type="InterPro" id="IPR036097">
    <property type="entry name" value="HisK_dim/P_sf"/>
</dbReference>
<proteinExistence type="predicted"/>
<evidence type="ECO:0000256" key="10">
    <source>
        <dbReference type="ARBA" id="ARBA00023136"/>
    </source>
</evidence>
<sequence length="498" mass="51931">MTSRGRLRDARLTGAESAMLRRTAVRLGIQAGLIVAAIVTVLVGVTLAVVLHAEAEGTRSMLAAAVGRADGDVADAPANTWLVIDGPDGRRSTEGLPAGAADPEALARTARTGVAETHERDVNGAEYQIFTMRRGDTTVQGVLDLGPVRADRGHLLFSLLLVGGLGLVLAAGAGAVLGVRAVQPLANALSLQRRFVADASHELRTPLTLLTTRAQLLRRHLQRGHDHQAALADAESLVHDSDNLAAVLEDLLLAADPHAEGATEEIDLRVLASGVAAAGAAVAGARGVTVRAEGGEEPVVVRGAPVALRRALTALLDNAVRHAEQSVTVTVHAADRQAVVEVADDGPGLDPALEPRMFDRFSSAGGRSPDGRQRRFGIGLALVGEIVARHHGEVEALAAPGGGAAFRLTFPRHITGTSATPTNPSGSDQPCPLPWPCPDSRAPPQTRRFPGNPQGPATLVPRNLPISPDMLVSGHRGHPVHHRCARGNCQEVRQCPPS</sequence>
<evidence type="ECO:0000256" key="2">
    <source>
        <dbReference type="ARBA" id="ARBA00004236"/>
    </source>
</evidence>
<name>A0A1H1NNA8_9ACTN</name>
<dbReference type="Gene3D" id="3.30.565.10">
    <property type="entry name" value="Histidine kinase-like ATPase, C-terminal domain"/>
    <property type="match status" value="1"/>
</dbReference>